<keyword evidence="8" id="KW-0653">Protein transport</keyword>
<dbReference type="InterPro" id="IPR018035">
    <property type="entry name" value="Flagellar_FliH/T3SS_HrpE"/>
</dbReference>
<dbReference type="GO" id="GO:0003774">
    <property type="term" value="F:cytoskeletal motor activity"/>
    <property type="evidence" value="ECO:0007669"/>
    <property type="project" value="InterPro"/>
</dbReference>
<dbReference type="InterPro" id="IPR000563">
    <property type="entry name" value="Flag_FliH"/>
</dbReference>
<dbReference type="OrthoDB" id="8480773at2"/>
<name>A0A0N1EQ63_9GAMM</name>
<dbReference type="PATRIC" id="fig|187330.3.peg.3727"/>
<keyword evidence="7" id="KW-1005">Bacterial flagellum biogenesis</keyword>
<feature type="domain" description="Flagellar assembly protein FliH/Type III secretion system HrpE" evidence="11">
    <location>
        <begin position="135"/>
        <end position="261"/>
    </location>
</feature>
<dbReference type="PANTHER" id="PTHR34982">
    <property type="entry name" value="YOP PROTEINS TRANSLOCATION PROTEIN L"/>
    <property type="match status" value="1"/>
</dbReference>
<dbReference type="STRING" id="187330.AMS58_01845"/>
<accession>A0A0N1EQ63</accession>
<evidence type="ECO:0000256" key="9">
    <source>
        <dbReference type="ARBA" id="ARBA00023225"/>
    </source>
</evidence>
<feature type="compositionally biased region" description="Basic and acidic residues" evidence="10">
    <location>
        <begin position="51"/>
        <end position="61"/>
    </location>
</feature>
<keyword evidence="12" id="KW-0969">Cilium</keyword>
<comment type="similarity">
    <text evidence="3">Belongs to the FliH family.</text>
</comment>
<evidence type="ECO:0000259" key="11">
    <source>
        <dbReference type="Pfam" id="PF02108"/>
    </source>
</evidence>
<evidence type="ECO:0000313" key="13">
    <source>
        <dbReference type="Proteomes" id="UP000037848"/>
    </source>
</evidence>
<comment type="function">
    <text evidence="1">Needed for flagellar regrowth and assembly.</text>
</comment>
<reference evidence="12 13" key="1">
    <citation type="submission" date="2015-08" db="EMBL/GenBank/DDBJ databases">
        <title>Draft Genome Sequence of Pseudoalteromonas porphyrae UCD-SED14.</title>
        <authorList>
            <person name="Coil D.A."/>
            <person name="Jospin G."/>
            <person name="Lee R.D."/>
            <person name="Eisen J.A."/>
        </authorList>
    </citation>
    <scope>NUCLEOTIDE SEQUENCE [LARGE SCALE GENOMIC DNA]</scope>
    <source>
        <strain evidence="12 13">UCD-SED14</strain>
    </source>
</reference>
<dbReference type="InterPro" id="IPR051472">
    <property type="entry name" value="T3SS_Stator/FliH"/>
</dbReference>
<evidence type="ECO:0000256" key="5">
    <source>
        <dbReference type="ARBA" id="ARBA00022448"/>
    </source>
</evidence>
<dbReference type="AlphaFoldDB" id="A0A0N1EQ63"/>
<keyword evidence="5" id="KW-0813">Transport</keyword>
<dbReference type="Proteomes" id="UP000037848">
    <property type="component" value="Unassembled WGS sequence"/>
</dbReference>
<feature type="region of interest" description="Disordered" evidence="10">
    <location>
        <begin position="30"/>
        <end position="74"/>
    </location>
</feature>
<dbReference type="RefSeq" id="WP_054453884.1">
    <property type="nucleotide sequence ID" value="NZ_LHPH01000007.1"/>
</dbReference>
<keyword evidence="12" id="KW-0282">Flagellum</keyword>
<evidence type="ECO:0000256" key="3">
    <source>
        <dbReference type="ARBA" id="ARBA00006602"/>
    </source>
</evidence>
<gene>
    <name evidence="12" type="ORF">ADS77_08435</name>
</gene>
<sequence length="272" mass="30350">MSNSRSNQGRPLHAREAVDELLENWPIPDVTQDTRKYDGRSTAFGTPLADLYRKEQQRSEPEVEPEEPELPSLTMAELERIRQDAYEEGLKQGHEQGYIDGFEKGVGEGKEAGYKEGVELGKTQGQEEVKPLIEEQLTSLRSLLDSLSEPLAKVDDAAEKQLVQLAVMLAQALIYQEIKTSPDIVLHSLKQCIDALGTEQPNIRIHLNPEDIELIKNSYTEEALAVSGWQLIPEPTLERGGCQVKTAQSSIDMTVKTRVKETLDSFLHSSGI</sequence>
<evidence type="ECO:0000256" key="4">
    <source>
        <dbReference type="ARBA" id="ARBA00016507"/>
    </source>
</evidence>
<evidence type="ECO:0000256" key="7">
    <source>
        <dbReference type="ARBA" id="ARBA00022795"/>
    </source>
</evidence>
<keyword evidence="9" id="KW-1006">Bacterial flagellum protein export</keyword>
<evidence type="ECO:0000256" key="8">
    <source>
        <dbReference type="ARBA" id="ARBA00022927"/>
    </source>
</evidence>
<comment type="caution">
    <text evidence="12">The sequence shown here is derived from an EMBL/GenBank/DDBJ whole genome shotgun (WGS) entry which is preliminary data.</text>
</comment>
<dbReference type="EMBL" id="LHPH01000007">
    <property type="protein sequence ID" value="KPH63924.1"/>
    <property type="molecule type" value="Genomic_DNA"/>
</dbReference>
<dbReference type="Pfam" id="PF02108">
    <property type="entry name" value="FliH"/>
    <property type="match status" value="1"/>
</dbReference>
<evidence type="ECO:0000313" key="12">
    <source>
        <dbReference type="EMBL" id="KPH63924.1"/>
    </source>
</evidence>
<dbReference type="SUPFAM" id="SSF160527">
    <property type="entry name" value="V-type ATPase subunit E-like"/>
    <property type="match status" value="1"/>
</dbReference>
<dbReference type="GO" id="GO:0071973">
    <property type="term" value="P:bacterial-type flagellum-dependent cell motility"/>
    <property type="evidence" value="ECO:0007669"/>
    <property type="project" value="InterPro"/>
</dbReference>
<evidence type="ECO:0000256" key="1">
    <source>
        <dbReference type="ARBA" id="ARBA00003041"/>
    </source>
</evidence>
<dbReference type="NCBIfam" id="NF004270">
    <property type="entry name" value="PRK05687.2-1"/>
    <property type="match status" value="1"/>
</dbReference>
<evidence type="ECO:0000256" key="2">
    <source>
        <dbReference type="ARBA" id="ARBA00004496"/>
    </source>
</evidence>
<evidence type="ECO:0000256" key="10">
    <source>
        <dbReference type="SAM" id="MobiDB-lite"/>
    </source>
</evidence>
<evidence type="ECO:0000256" key="6">
    <source>
        <dbReference type="ARBA" id="ARBA00022490"/>
    </source>
</evidence>
<dbReference type="PRINTS" id="PR01003">
    <property type="entry name" value="FLGFLIH"/>
</dbReference>
<dbReference type="PANTHER" id="PTHR34982:SF1">
    <property type="entry name" value="FLAGELLAR ASSEMBLY PROTEIN FLIH"/>
    <property type="match status" value="1"/>
</dbReference>
<dbReference type="GO" id="GO:0009288">
    <property type="term" value="C:bacterial-type flagellum"/>
    <property type="evidence" value="ECO:0007669"/>
    <property type="project" value="InterPro"/>
</dbReference>
<dbReference type="GO" id="GO:0015031">
    <property type="term" value="P:protein transport"/>
    <property type="evidence" value="ECO:0007669"/>
    <property type="project" value="UniProtKB-KW"/>
</dbReference>
<dbReference type="GO" id="GO:0044781">
    <property type="term" value="P:bacterial-type flagellum organization"/>
    <property type="evidence" value="ECO:0007669"/>
    <property type="project" value="UniProtKB-KW"/>
</dbReference>
<keyword evidence="12" id="KW-0966">Cell projection</keyword>
<dbReference type="GO" id="GO:0005829">
    <property type="term" value="C:cytosol"/>
    <property type="evidence" value="ECO:0007669"/>
    <property type="project" value="TreeGrafter"/>
</dbReference>
<keyword evidence="13" id="KW-1185">Reference proteome</keyword>
<keyword evidence="6" id="KW-0963">Cytoplasm</keyword>
<proteinExistence type="inferred from homology"/>
<protein>
    <recommendedName>
        <fullName evidence="4">Flagellar assembly protein FliH</fullName>
    </recommendedName>
</protein>
<organism evidence="12 13">
    <name type="scientific">Pseudoalteromonas porphyrae</name>
    <dbReference type="NCBI Taxonomy" id="187330"/>
    <lineage>
        <taxon>Bacteria</taxon>
        <taxon>Pseudomonadati</taxon>
        <taxon>Pseudomonadota</taxon>
        <taxon>Gammaproteobacteria</taxon>
        <taxon>Alteromonadales</taxon>
        <taxon>Pseudoalteromonadaceae</taxon>
        <taxon>Pseudoalteromonas</taxon>
    </lineage>
</organism>
<comment type="subcellular location">
    <subcellularLocation>
        <location evidence="2">Cytoplasm</location>
    </subcellularLocation>
</comment>